<protein>
    <recommendedName>
        <fullName evidence="1">Chromo domain-containing protein</fullName>
    </recommendedName>
</protein>
<dbReference type="SUPFAM" id="SSF54160">
    <property type="entry name" value="Chromo domain-like"/>
    <property type="match status" value="1"/>
</dbReference>
<dbReference type="InterPro" id="IPR016197">
    <property type="entry name" value="Chromo-like_dom_sf"/>
</dbReference>
<dbReference type="PANTHER" id="PTHR46148">
    <property type="entry name" value="CHROMO DOMAIN-CONTAINING PROTEIN"/>
    <property type="match status" value="1"/>
</dbReference>
<comment type="caution">
    <text evidence="2">The sequence shown here is derived from an EMBL/GenBank/DDBJ whole genome shotgun (WGS) entry which is preliminary data.</text>
</comment>
<dbReference type="PANTHER" id="PTHR46148:SF52">
    <property type="entry name" value="OS04G0603800 PROTEIN"/>
    <property type="match status" value="1"/>
</dbReference>
<dbReference type="InterPro" id="IPR056924">
    <property type="entry name" value="SH3_Tf2-1"/>
</dbReference>
<evidence type="ECO:0000259" key="1">
    <source>
        <dbReference type="PROSITE" id="PS50013"/>
    </source>
</evidence>
<dbReference type="EMBL" id="CM029038">
    <property type="protein sequence ID" value="KAG2653189.1"/>
    <property type="molecule type" value="Genomic_DNA"/>
</dbReference>
<dbReference type="Proteomes" id="UP000823388">
    <property type="component" value="Chromosome 1N"/>
</dbReference>
<dbReference type="Gene3D" id="2.40.50.40">
    <property type="match status" value="1"/>
</dbReference>
<dbReference type="PROSITE" id="PS50013">
    <property type="entry name" value="CHROMO_2"/>
    <property type="match status" value="1"/>
</dbReference>
<dbReference type="AlphaFoldDB" id="A0A8T0XCQ3"/>
<sequence>MKSHYDKRHCDLSFAVGDWVWLRLRHRMASGIVDTTKGKLRPRFFGPYQVVAVINPVAVRLVLPPKARIHDVVHVGLLKPFKGDPPASPPALPPLHHGAVVLVPEHVLRARLYRGARQLLVQWQGAPPSSASWEDLEEFQQRYPTFQLEDELLHEGRDVMWGCVYERRRKRYQVAG</sequence>
<keyword evidence="3" id="KW-1185">Reference proteome</keyword>
<name>A0A8T0XCQ3_PANVG</name>
<feature type="domain" description="Chromo" evidence="1">
    <location>
        <begin position="102"/>
        <end position="134"/>
    </location>
</feature>
<reference evidence="2" key="1">
    <citation type="submission" date="2020-05" db="EMBL/GenBank/DDBJ databases">
        <title>WGS assembly of Panicum virgatum.</title>
        <authorList>
            <person name="Lovell J.T."/>
            <person name="Jenkins J."/>
            <person name="Shu S."/>
            <person name="Juenger T.E."/>
            <person name="Schmutz J."/>
        </authorList>
    </citation>
    <scope>NUCLEOTIDE SEQUENCE</scope>
    <source>
        <strain evidence="2">AP13</strain>
    </source>
</reference>
<accession>A0A8T0XCQ3</accession>
<organism evidence="2 3">
    <name type="scientific">Panicum virgatum</name>
    <name type="common">Blackwell switchgrass</name>
    <dbReference type="NCBI Taxonomy" id="38727"/>
    <lineage>
        <taxon>Eukaryota</taxon>
        <taxon>Viridiplantae</taxon>
        <taxon>Streptophyta</taxon>
        <taxon>Embryophyta</taxon>
        <taxon>Tracheophyta</taxon>
        <taxon>Spermatophyta</taxon>
        <taxon>Magnoliopsida</taxon>
        <taxon>Liliopsida</taxon>
        <taxon>Poales</taxon>
        <taxon>Poaceae</taxon>
        <taxon>PACMAD clade</taxon>
        <taxon>Panicoideae</taxon>
        <taxon>Panicodae</taxon>
        <taxon>Paniceae</taxon>
        <taxon>Panicinae</taxon>
        <taxon>Panicum</taxon>
        <taxon>Panicum sect. Hiantes</taxon>
    </lineage>
</organism>
<dbReference type="InterPro" id="IPR000953">
    <property type="entry name" value="Chromo/chromo_shadow_dom"/>
</dbReference>
<evidence type="ECO:0000313" key="3">
    <source>
        <dbReference type="Proteomes" id="UP000823388"/>
    </source>
</evidence>
<dbReference type="Pfam" id="PF24626">
    <property type="entry name" value="SH3_Tf2-1"/>
    <property type="match status" value="1"/>
</dbReference>
<evidence type="ECO:0000313" key="2">
    <source>
        <dbReference type="EMBL" id="KAG2653189.1"/>
    </source>
</evidence>
<proteinExistence type="predicted"/>
<gene>
    <name evidence="2" type="ORF">PVAP13_1NG435719</name>
</gene>